<evidence type="ECO:0000256" key="1">
    <source>
        <dbReference type="SAM" id="Phobius"/>
    </source>
</evidence>
<dbReference type="EMBL" id="JBHTEY010000004">
    <property type="protein sequence ID" value="MFC7616114.1"/>
    <property type="molecule type" value="Genomic_DNA"/>
</dbReference>
<evidence type="ECO:0000313" key="2">
    <source>
        <dbReference type="EMBL" id="MFC7616114.1"/>
    </source>
</evidence>
<comment type="caution">
    <text evidence="2">The sequence shown here is derived from an EMBL/GenBank/DDBJ whole genome shotgun (WGS) entry which is preliminary data.</text>
</comment>
<keyword evidence="3" id="KW-1185">Reference proteome</keyword>
<organism evidence="2 3">
    <name type="scientific">Actinokineospora soli</name>
    <dbReference type="NCBI Taxonomy" id="1048753"/>
    <lineage>
        <taxon>Bacteria</taxon>
        <taxon>Bacillati</taxon>
        <taxon>Actinomycetota</taxon>
        <taxon>Actinomycetes</taxon>
        <taxon>Pseudonocardiales</taxon>
        <taxon>Pseudonocardiaceae</taxon>
        <taxon>Actinokineospora</taxon>
    </lineage>
</organism>
<feature type="transmembrane region" description="Helical" evidence="1">
    <location>
        <begin position="58"/>
        <end position="79"/>
    </location>
</feature>
<keyword evidence="1" id="KW-0812">Transmembrane</keyword>
<evidence type="ECO:0000313" key="3">
    <source>
        <dbReference type="Proteomes" id="UP001596512"/>
    </source>
</evidence>
<reference evidence="3" key="1">
    <citation type="journal article" date="2019" name="Int. J. Syst. Evol. Microbiol.">
        <title>The Global Catalogue of Microorganisms (GCM) 10K type strain sequencing project: providing services to taxonomists for standard genome sequencing and annotation.</title>
        <authorList>
            <consortium name="The Broad Institute Genomics Platform"/>
            <consortium name="The Broad Institute Genome Sequencing Center for Infectious Disease"/>
            <person name="Wu L."/>
            <person name="Ma J."/>
        </authorList>
    </citation>
    <scope>NUCLEOTIDE SEQUENCE [LARGE SCALE GENOMIC DNA]</scope>
    <source>
        <strain evidence="3">JCM 17695</strain>
    </source>
</reference>
<proteinExistence type="predicted"/>
<feature type="transmembrane region" description="Helical" evidence="1">
    <location>
        <begin position="99"/>
        <end position="120"/>
    </location>
</feature>
<keyword evidence="1" id="KW-0472">Membrane</keyword>
<protein>
    <submittedName>
        <fullName evidence="2">Uncharacterized protein</fullName>
    </submittedName>
</protein>
<accession>A0ABW2TS37</accession>
<keyword evidence="1" id="KW-1133">Transmembrane helix</keyword>
<gene>
    <name evidence="2" type="ORF">ACFQV2_24235</name>
</gene>
<sequence>MAARLPAAIRAELVRVRQHLARPGPLSRADRDKAAFAVARLAECVDRLRAAHGLRRGAWLRASTPLVTLPHAALLGSALGTTTSAVVLHFQVGGAPWPALGWASGGVVAAVGCYFGAVLVTHRLVWWRRDVVLRTVEEELAALRVS</sequence>
<name>A0ABW2TS37_9PSEU</name>
<dbReference type="Proteomes" id="UP001596512">
    <property type="component" value="Unassembled WGS sequence"/>
</dbReference>